<evidence type="ECO:0000313" key="3">
    <source>
        <dbReference type="Proteomes" id="UP000222788"/>
    </source>
</evidence>
<dbReference type="Proteomes" id="UP000222788">
    <property type="component" value="Unassembled WGS sequence"/>
</dbReference>
<evidence type="ECO:0000313" key="2">
    <source>
        <dbReference type="EMBL" id="PHH50789.1"/>
    </source>
</evidence>
<proteinExistence type="predicted"/>
<protein>
    <submittedName>
        <fullName evidence="2">Uncharacterized protein</fullName>
    </submittedName>
</protein>
<dbReference type="AlphaFoldDB" id="A0A2C5WGJ6"/>
<evidence type="ECO:0000256" key="1">
    <source>
        <dbReference type="SAM" id="MobiDB-lite"/>
    </source>
</evidence>
<organism evidence="2 3">
    <name type="scientific">Ceratocystis fimbriata CBS 114723</name>
    <dbReference type="NCBI Taxonomy" id="1035309"/>
    <lineage>
        <taxon>Eukaryota</taxon>
        <taxon>Fungi</taxon>
        <taxon>Dikarya</taxon>
        <taxon>Ascomycota</taxon>
        <taxon>Pezizomycotina</taxon>
        <taxon>Sordariomycetes</taxon>
        <taxon>Hypocreomycetidae</taxon>
        <taxon>Microascales</taxon>
        <taxon>Ceratocystidaceae</taxon>
        <taxon>Ceratocystis</taxon>
    </lineage>
</organism>
<accession>A0A2C5WGJ6</accession>
<keyword evidence="3" id="KW-1185">Reference proteome</keyword>
<name>A0A2C5WGJ6_9PEZI</name>
<reference evidence="2 3" key="1">
    <citation type="journal article" date="2013" name="Fungal Biol.">
        <title>Analysis of microsatellite markers in the genome of the plant pathogen Ceratocystis fimbriata.</title>
        <authorList>
            <person name="Simpson M.C."/>
            <person name="Wilken P.M."/>
            <person name="Coetzee M.P."/>
            <person name="Wingfield M.J."/>
            <person name="Wingfield B.D."/>
        </authorList>
    </citation>
    <scope>NUCLEOTIDE SEQUENCE [LARGE SCALE GENOMIC DNA]</scope>
    <source>
        <strain evidence="2 3">CBS 114723</strain>
    </source>
</reference>
<feature type="compositionally biased region" description="Polar residues" evidence="1">
    <location>
        <begin position="277"/>
        <end position="301"/>
    </location>
</feature>
<reference evidence="2 3" key="2">
    <citation type="journal article" date="2013" name="IMA Fungus">
        <title>IMA Genome-F 1: Ceratocystis fimbriata: Draft nuclear genome sequence for the plant pathogen, Ceratocystis fimbriata.</title>
        <authorList>
            <person name="Wilken P.M."/>
            <person name="Steenkamp E.T."/>
            <person name="Wingfield M.J."/>
            <person name="de Beer Z.W."/>
            <person name="Wingfield B.D."/>
        </authorList>
    </citation>
    <scope>NUCLEOTIDE SEQUENCE [LARGE SCALE GENOMIC DNA]</scope>
    <source>
        <strain evidence="2 3">CBS 114723</strain>
    </source>
</reference>
<gene>
    <name evidence="2" type="ORF">CFIMG_007334RA00001</name>
</gene>
<feature type="region of interest" description="Disordered" evidence="1">
    <location>
        <begin position="264"/>
        <end position="301"/>
    </location>
</feature>
<sequence length="301" mass="33812">MEIGRRDIWLDHPKAKLSELCDKISAVLPAFETFRPYIRVALAFTRPPSKTINDGFLGLDRLLEILPLRKEEREAREMYRKIARAAAAEGSLRLIGCLGRAASRRRDFKISQPIVLKQTASKRLALRYLRDEFYAKMQAIEEESKKNATKEPHIGGPARSNRFINRFVLSTVVEDPLTAIDNAAAAAAAASKPKSALSRGPFRVASAPKRVRFGPSAFCTIPTREEEGNTEITYTVACPGYDFPEYLEEIFEFEQIQVDRPYRQQPAANRSGDKQSQEPQAENVQLNSGENLVNHATMSVD</sequence>
<dbReference type="EMBL" id="APWK03000113">
    <property type="protein sequence ID" value="PHH50789.1"/>
    <property type="molecule type" value="Genomic_DNA"/>
</dbReference>
<comment type="caution">
    <text evidence="2">The sequence shown here is derived from an EMBL/GenBank/DDBJ whole genome shotgun (WGS) entry which is preliminary data.</text>
</comment>